<evidence type="ECO:0000313" key="1">
    <source>
        <dbReference type="EMBL" id="CAG8846572.1"/>
    </source>
</evidence>
<protein>
    <submittedName>
        <fullName evidence="1">18101_t:CDS:1</fullName>
    </submittedName>
</protein>
<accession>A0ACA9SS45</accession>
<reference evidence="1" key="1">
    <citation type="submission" date="2021-06" db="EMBL/GenBank/DDBJ databases">
        <authorList>
            <person name="Kallberg Y."/>
            <person name="Tangrot J."/>
            <person name="Rosling A."/>
        </authorList>
    </citation>
    <scope>NUCLEOTIDE SEQUENCE</scope>
    <source>
        <strain evidence="1">MA461A</strain>
    </source>
</reference>
<dbReference type="Proteomes" id="UP000789920">
    <property type="component" value="Unassembled WGS sequence"/>
</dbReference>
<dbReference type="EMBL" id="CAJVQC010151889">
    <property type="protein sequence ID" value="CAG8846572.1"/>
    <property type="molecule type" value="Genomic_DNA"/>
</dbReference>
<evidence type="ECO:0000313" key="2">
    <source>
        <dbReference type="Proteomes" id="UP000789920"/>
    </source>
</evidence>
<organism evidence="1 2">
    <name type="scientific">Racocetra persica</name>
    <dbReference type="NCBI Taxonomy" id="160502"/>
    <lineage>
        <taxon>Eukaryota</taxon>
        <taxon>Fungi</taxon>
        <taxon>Fungi incertae sedis</taxon>
        <taxon>Mucoromycota</taxon>
        <taxon>Glomeromycotina</taxon>
        <taxon>Glomeromycetes</taxon>
        <taxon>Diversisporales</taxon>
        <taxon>Gigasporaceae</taxon>
        <taxon>Racocetra</taxon>
    </lineage>
</organism>
<feature type="non-terminal residue" evidence="1">
    <location>
        <position position="1"/>
    </location>
</feature>
<gene>
    <name evidence="1" type="ORF">RPERSI_LOCUS34210</name>
</gene>
<feature type="non-terminal residue" evidence="1">
    <location>
        <position position="81"/>
    </location>
</feature>
<comment type="caution">
    <text evidence="1">The sequence shown here is derived from an EMBL/GenBank/DDBJ whole genome shotgun (WGS) entry which is preliminary data.</text>
</comment>
<sequence length="81" mass="9799">MWKTRILADGKNEVNGFILVKVQKYIDHLQETMLNVTGFCDYVKTKNPFTHMEYLKAYTRVNFFERRVKEYSTIHDIEYND</sequence>
<name>A0ACA9SS45_9GLOM</name>
<keyword evidence="2" id="KW-1185">Reference proteome</keyword>
<proteinExistence type="predicted"/>